<organism evidence="12 13">
    <name type="scientific">Pisum sativum</name>
    <name type="common">Garden pea</name>
    <name type="synonym">Lathyrus oleraceus</name>
    <dbReference type="NCBI Taxonomy" id="3888"/>
    <lineage>
        <taxon>Eukaryota</taxon>
        <taxon>Viridiplantae</taxon>
        <taxon>Streptophyta</taxon>
        <taxon>Embryophyta</taxon>
        <taxon>Tracheophyta</taxon>
        <taxon>Spermatophyta</taxon>
        <taxon>Magnoliopsida</taxon>
        <taxon>eudicotyledons</taxon>
        <taxon>Gunneridae</taxon>
        <taxon>Pentapetalae</taxon>
        <taxon>rosids</taxon>
        <taxon>fabids</taxon>
        <taxon>Fabales</taxon>
        <taxon>Fabaceae</taxon>
        <taxon>Papilionoideae</taxon>
        <taxon>50 kb inversion clade</taxon>
        <taxon>NPAAA clade</taxon>
        <taxon>Hologalegina</taxon>
        <taxon>IRL clade</taxon>
        <taxon>Fabeae</taxon>
        <taxon>Lathyrus</taxon>
    </lineage>
</organism>
<dbReference type="EC" id="3.1.1.11" evidence="4"/>
<evidence type="ECO:0000313" key="13">
    <source>
        <dbReference type="Proteomes" id="UP001058974"/>
    </source>
</evidence>
<dbReference type="InterPro" id="IPR000070">
    <property type="entry name" value="Pectinesterase_cat"/>
</dbReference>
<accession>A0A9D5AM90</accession>
<keyword evidence="8" id="KW-0325">Glycoprotein</keyword>
<dbReference type="AlphaFoldDB" id="A0A9D5AM90"/>
<evidence type="ECO:0000256" key="6">
    <source>
        <dbReference type="ARBA" id="ARBA00022801"/>
    </source>
</evidence>
<keyword evidence="5" id="KW-0134">Cell wall</keyword>
<dbReference type="FunFam" id="2.160.20.10:FF:000013">
    <property type="entry name" value="Pectinesterase"/>
    <property type="match status" value="1"/>
</dbReference>
<dbReference type="InterPro" id="IPR011050">
    <property type="entry name" value="Pectin_lyase_fold/virulence"/>
</dbReference>
<dbReference type="PANTHER" id="PTHR31321:SF120">
    <property type="entry name" value="PECTINESTERASE 52-RELATED"/>
    <property type="match status" value="1"/>
</dbReference>
<sequence>MDCGGNQVSNTIYVNQQGKGNFQTIQAAIDSIKNQNDKWIVINISSGIYKEKVHIPQGKPCIVLKGVGRGSRGTTIRYDDSSHHVGTSMSATLISSPPNVLVTNIKFENTFGPNGPAVAANFYGDKSAIFDSSFIGYQDTLLLSSGRSYFKNCYIQGEVDFICGSGQSYFENCVMNATQAQNKPPGFVTAQMRNSPEGKEGFVFKGGSIVGNGQVNLGRPWGFYSRVIYWDTYFSSVVMPKGWDPWDKESHVKDITFAEINCKGPGADTKNRVNWMKKAEDINKSEYTYSSFINSDGWLNNLPSV</sequence>
<keyword evidence="5" id="KW-0964">Secreted</keyword>
<evidence type="ECO:0000256" key="8">
    <source>
        <dbReference type="ARBA" id="ARBA00023180"/>
    </source>
</evidence>
<dbReference type="GO" id="GO:0042545">
    <property type="term" value="P:cell wall modification"/>
    <property type="evidence" value="ECO:0007669"/>
    <property type="project" value="InterPro"/>
</dbReference>
<evidence type="ECO:0000313" key="12">
    <source>
        <dbReference type="EMBL" id="KAI5414158.1"/>
    </source>
</evidence>
<comment type="catalytic activity">
    <reaction evidence="9">
        <text>[(1-&gt;4)-alpha-D-galacturonosyl methyl ester](n) + n H2O = [(1-&gt;4)-alpha-D-galacturonosyl](n) + n methanol + n H(+)</text>
        <dbReference type="Rhea" id="RHEA:22380"/>
        <dbReference type="Rhea" id="RHEA-COMP:14570"/>
        <dbReference type="Rhea" id="RHEA-COMP:14573"/>
        <dbReference type="ChEBI" id="CHEBI:15377"/>
        <dbReference type="ChEBI" id="CHEBI:15378"/>
        <dbReference type="ChEBI" id="CHEBI:17790"/>
        <dbReference type="ChEBI" id="CHEBI:140522"/>
        <dbReference type="ChEBI" id="CHEBI:140523"/>
        <dbReference type="EC" id="3.1.1.11"/>
    </reaction>
</comment>
<keyword evidence="13" id="KW-1185">Reference proteome</keyword>
<evidence type="ECO:0000256" key="3">
    <source>
        <dbReference type="ARBA" id="ARBA00008891"/>
    </source>
</evidence>
<evidence type="ECO:0000256" key="10">
    <source>
        <dbReference type="ARBA" id="ARBA00057335"/>
    </source>
</evidence>
<evidence type="ECO:0000259" key="11">
    <source>
        <dbReference type="Pfam" id="PF01095"/>
    </source>
</evidence>
<dbReference type="Pfam" id="PF01095">
    <property type="entry name" value="Pectinesterase"/>
    <property type="match status" value="1"/>
</dbReference>
<comment type="pathway">
    <text evidence="2">Glycan metabolism; pectin degradation; 2-dehydro-3-deoxy-D-gluconate from pectin: step 1/5.</text>
</comment>
<comment type="function">
    <text evidence="10">Acts in the modification of cell walls via demethylesterification of cell wall pectin.</text>
</comment>
<comment type="similarity">
    <text evidence="3">Belongs to the pectinesterase family.</text>
</comment>
<dbReference type="Proteomes" id="UP001058974">
    <property type="component" value="Chromosome 5"/>
</dbReference>
<dbReference type="GO" id="GO:0030599">
    <property type="term" value="F:pectinesterase activity"/>
    <property type="evidence" value="ECO:0007669"/>
    <property type="project" value="UniProtKB-EC"/>
</dbReference>
<reference evidence="12 13" key="1">
    <citation type="journal article" date="2022" name="Nat. Genet.">
        <title>Improved pea reference genome and pan-genome highlight genomic features and evolutionary characteristics.</title>
        <authorList>
            <person name="Yang T."/>
            <person name="Liu R."/>
            <person name="Luo Y."/>
            <person name="Hu S."/>
            <person name="Wang D."/>
            <person name="Wang C."/>
            <person name="Pandey M.K."/>
            <person name="Ge S."/>
            <person name="Xu Q."/>
            <person name="Li N."/>
            <person name="Li G."/>
            <person name="Huang Y."/>
            <person name="Saxena R.K."/>
            <person name="Ji Y."/>
            <person name="Li M."/>
            <person name="Yan X."/>
            <person name="He Y."/>
            <person name="Liu Y."/>
            <person name="Wang X."/>
            <person name="Xiang C."/>
            <person name="Varshney R.K."/>
            <person name="Ding H."/>
            <person name="Gao S."/>
            <person name="Zong X."/>
        </authorList>
    </citation>
    <scope>NUCLEOTIDE SEQUENCE [LARGE SCALE GENOMIC DNA]</scope>
    <source>
        <strain evidence="12 13">cv. Zhongwan 6</strain>
    </source>
</reference>
<proteinExistence type="inferred from homology"/>
<gene>
    <name evidence="12" type="ORF">KIW84_058340</name>
</gene>
<evidence type="ECO:0000256" key="7">
    <source>
        <dbReference type="ARBA" id="ARBA00023085"/>
    </source>
</evidence>
<evidence type="ECO:0000256" key="9">
    <source>
        <dbReference type="ARBA" id="ARBA00047928"/>
    </source>
</evidence>
<protein>
    <recommendedName>
        <fullName evidence="4">pectinesterase</fullName>
        <ecNumber evidence="4">3.1.1.11</ecNumber>
    </recommendedName>
</protein>
<dbReference type="SUPFAM" id="SSF51126">
    <property type="entry name" value="Pectin lyase-like"/>
    <property type="match status" value="1"/>
</dbReference>
<comment type="subcellular location">
    <subcellularLocation>
        <location evidence="1">Secreted</location>
        <location evidence="1">Cell wall</location>
    </subcellularLocation>
</comment>
<keyword evidence="7" id="KW-0063">Aspartyl esterase</keyword>
<keyword evidence="6" id="KW-0378">Hydrolase</keyword>
<dbReference type="PANTHER" id="PTHR31321">
    <property type="entry name" value="ACYL-COA THIOESTER HYDROLASE YBHC-RELATED"/>
    <property type="match status" value="1"/>
</dbReference>
<name>A0A9D5AM90_PEA</name>
<dbReference type="Gramene" id="Psat05G0834000-T1">
    <property type="protein sequence ID" value="KAI5414158.1"/>
    <property type="gene ID" value="KIW84_058340"/>
</dbReference>
<evidence type="ECO:0000256" key="2">
    <source>
        <dbReference type="ARBA" id="ARBA00005184"/>
    </source>
</evidence>
<feature type="domain" description="Pectinesterase catalytic" evidence="11">
    <location>
        <begin position="12"/>
        <end position="295"/>
    </location>
</feature>
<dbReference type="EMBL" id="JAMSHJ010000005">
    <property type="protein sequence ID" value="KAI5414158.1"/>
    <property type="molecule type" value="Genomic_DNA"/>
</dbReference>
<evidence type="ECO:0000256" key="1">
    <source>
        <dbReference type="ARBA" id="ARBA00004191"/>
    </source>
</evidence>
<evidence type="ECO:0000256" key="4">
    <source>
        <dbReference type="ARBA" id="ARBA00013229"/>
    </source>
</evidence>
<comment type="caution">
    <text evidence="12">The sequence shown here is derived from an EMBL/GenBank/DDBJ whole genome shotgun (WGS) entry which is preliminary data.</text>
</comment>
<dbReference type="GO" id="GO:0045490">
    <property type="term" value="P:pectin catabolic process"/>
    <property type="evidence" value="ECO:0007669"/>
    <property type="project" value="TreeGrafter"/>
</dbReference>
<dbReference type="InterPro" id="IPR012334">
    <property type="entry name" value="Pectin_lyas_fold"/>
</dbReference>
<evidence type="ECO:0000256" key="5">
    <source>
        <dbReference type="ARBA" id="ARBA00022512"/>
    </source>
</evidence>
<dbReference type="Gramene" id="Psat5g303040.1">
    <property type="protein sequence ID" value="Psat5g303040.1.cds"/>
    <property type="gene ID" value="Psat5g303040"/>
</dbReference>
<dbReference type="Gene3D" id="2.160.20.10">
    <property type="entry name" value="Single-stranded right-handed beta-helix, Pectin lyase-like"/>
    <property type="match status" value="1"/>
</dbReference>